<dbReference type="OrthoDB" id="3219854at2759"/>
<evidence type="ECO:0000313" key="4">
    <source>
        <dbReference type="EMBL" id="KIO21992.1"/>
    </source>
</evidence>
<proteinExistence type="predicted"/>
<keyword evidence="2" id="KW-1133">Transmembrane helix</keyword>
<protein>
    <recommendedName>
        <fullName evidence="3">DUF6535 domain-containing protein</fullName>
    </recommendedName>
</protein>
<feature type="domain" description="DUF6535" evidence="3">
    <location>
        <begin position="29"/>
        <end position="199"/>
    </location>
</feature>
<organism evidence="4 5">
    <name type="scientific">Tulasnella calospora MUT 4182</name>
    <dbReference type="NCBI Taxonomy" id="1051891"/>
    <lineage>
        <taxon>Eukaryota</taxon>
        <taxon>Fungi</taxon>
        <taxon>Dikarya</taxon>
        <taxon>Basidiomycota</taxon>
        <taxon>Agaricomycotina</taxon>
        <taxon>Agaricomycetes</taxon>
        <taxon>Cantharellales</taxon>
        <taxon>Tulasnellaceae</taxon>
        <taxon>Tulasnella</taxon>
    </lineage>
</organism>
<accession>A0A0C3LKV1</accession>
<keyword evidence="2" id="KW-0812">Transmembrane</keyword>
<keyword evidence="2" id="KW-0472">Membrane</keyword>
<sequence length="393" mass="43509">MNTRVEEKLTELPEIPEAFGEDGGYFYRYYDAFADEIDDDMVKSLKSQLDGILIYAGLFAGVNAAFLALTLPEMSADPADDTNALLLQLVMGKNRNITSADDLPSASFAPTSGIFFINILFCFSLALALLAAFLAVLSQQWLVYYRKCSGGGADAQRWEQLQRYLGAKRWRLEAILDDILPLLLQLRLIIFCIAFALYLGTLSRWICYAAAIPMSLALACILFISFSAAADQWCPFKTPLSHALRGVPPPMAQPAWHIILYCLSWGMTKAKKAKGIISKMAGSITQHVGQLVAHLRSWASGILSRTRDIARTSPELIILQTLERLRGSRRSLSSTSTFGQTSSPVNEARPKPTKAQLEPGIITKRGNKRPPSESRRALAVYLRNGTNPKRERS</sequence>
<dbReference type="Proteomes" id="UP000054248">
    <property type="component" value="Unassembled WGS sequence"/>
</dbReference>
<dbReference type="InterPro" id="IPR045338">
    <property type="entry name" value="DUF6535"/>
</dbReference>
<reference evidence="5" key="2">
    <citation type="submission" date="2015-01" db="EMBL/GenBank/DDBJ databases">
        <title>Evolutionary Origins and Diversification of the Mycorrhizal Mutualists.</title>
        <authorList>
            <consortium name="DOE Joint Genome Institute"/>
            <consortium name="Mycorrhizal Genomics Consortium"/>
            <person name="Kohler A."/>
            <person name="Kuo A."/>
            <person name="Nagy L.G."/>
            <person name="Floudas D."/>
            <person name="Copeland A."/>
            <person name="Barry K.W."/>
            <person name="Cichocki N."/>
            <person name="Veneault-Fourrey C."/>
            <person name="LaButti K."/>
            <person name="Lindquist E.A."/>
            <person name="Lipzen A."/>
            <person name="Lundell T."/>
            <person name="Morin E."/>
            <person name="Murat C."/>
            <person name="Riley R."/>
            <person name="Ohm R."/>
            <person name="Sun H."/>
            <person name="Tunlid A."/>
            <person name="Henrissat B."/>
            <person name="Grigoriev I.V."/>
            <person name="Hibbett D.S."/>
            <person name="Martin F."/>
        </authorList>
    </citation>
    <scope>NUCLEOTIDE SEQUENCE [LARGE SCALE GENOMIC DNA]</scope>
    <source>
        <strain evidence="5">MUT 4182</strain>
    </source>
</reference>
<keyword evidence="5" id="KW-1185">Reference proteome</keyword>
<dbReference type="AlphaFoldDB" id="A0A0C3LKV1"/>
<reference evidence="4 5" key="1">
    <citation type="submission" date="2014-04" db="EMBL/GenBank/DDBJ databases">
        <authorList>
            <consortium name="DOE Joint Genome Institute"/>
            <person name="Kuo A."/>
            <person name="Girlanda M."/>
            <person name="Perotto S."/>
            <person name="Kohler A."/>
            <person name="Nagy L.G."/>
            <person name="Floudas D."/>
            <person name="Copeland A."/>
            <person name="Barry K.W."/>
            <person name="Cichocki N."/>
            <person name="Veneault-Fourrey C."/>
            <person name="LaButti K."/>
            <person name="Lindquist E.A."/>
            <person name="Lipzen A."/>
            <person name="Lundell T."/>
            <person name="Morin E."/>
            <person name="Murat C."/>
            <person name="Sun H."/>
            <person name="Tunlid A."/>
            <person name="Henrissat B."/>
            <person name="Grigoriev I.V."/>
            <person name="Hibbett D.S."/>
            <person name="Martin F."/>
            <person name="Nordberg H.P."/>
            <person name="Cantor M.N."/>
            <person name="Hua S.X."/>
        </authorList>
    </citation>
    <scope>NUCLEOTIDE SEQUENCE [LARGE SCALE GENOMIC DNA]</scope>
    <source>
        <strain evidence="4 5">MUT 4182</strain>
    </source>
</reference>
<feature type="transmembrane region" description="Helical" evidence="2">
    <location>
        <begin position="114"/>
        <end position="137"/>
    </location>
</feature>
<evidence type="ECO:0000259" key="3">
    <source>
        <dbReference type="Pfam" id="PF20153"/>
    </source>
</evidence>
<dbReference type="Pfam" id="PF20153">
    <property type="entry name" value="DUF6535"/>
    <property type="match status" value="1"/>
</dbReference>
<feature type="region of interest" description="Disordered" evidence="1">
    <location>
        <begin position="330"/>
        <end position="393"/>
    </location>
</feature>
<dbReference type="HOGENOM" id="CLU_702473_0_0_1"/>
<evidence type="ECO:0000256" key="1">
    <source>
        <dbReference type="SAM" id="MobiDB-lite"/>
    </source>
</evidence>
<gene>
    <name evidence="4" type="ORF">M407DRAFT_28474</name>
</gene>
<feature type="transmembrane region" description="Helical" evidence="2">
    <location>
        <begin position="179"/>
        <end position="199"/>
    </location>
</feature>
<name>A0A0C3LKV1_9AGAM</name>
<feature type="transmembrane region" description="Helical" evidence="2">
    <location>
        <begin position="52"/>
        <end position="71"/>
    </location>
</feature>
<dbReference type="EMBL" id="KN823122">
    <property type="protein sequence ID" value="KIO21992.1"/>
    <property type="molecule type" value="Genomic_DNA"/>
</dbReference>
<evidence type="ECO:0000256" key="2">
    <source>
        <dbReference type="SAM" id="Phobius"/>
    </source>
</evidence>
<evidence type="ECO:0000313" key="5">
    <source>
        <dbReference type="Proteomes" id="UP000054248"/>
    </source>
</evidence>
<feature type="transmembrane region" description="Helical" evidence="2">
    <location>
        <begin position="205"/>
        <end position="230"/>
    </location>
</feature>